<name>A0ABS8Q1G8_9BURK</name>
<evidence type="ECO:0000313" key="5">
    <source>
        <dbReference type="EMBL" id="MCD2515373.1"/>
    </source>
</evidence>
<dbReference type="Gene3D" id="3.40.30.10">
    <property type="entry name" value="Glutaredoxin"/>
    <property type="match status" value="1"/>
</dbReference>
<dbReference type="Pfam" id="PF02630">
    <property type="entry name" value="SCO1-SenC"/>
    <property type="match status" value="1"/>
</dbReference>
<sequence>MQSFTLRRQLLLAGLLGCTLLLGACDRNTPPSFHGNDVTGASIGKDFRLTDPDGKERTLADFRGKVVAVFFGYTQCPDVCPTALSRAVEVKRLLGKDDAERLQVVFITVDPERDTPEVLKAYTAAFDPTFLGLYGTPERTAETARSFAAMYRKVPTGSSYSMDHTASSYIYDPQGRLRLQLAHALGAQEYAADIRTLLKSR</sequence>
<dbReference type="InterPro" id="IPR036249">
    <property type="entry name" value="Thioredoxin-like_sf"/>
</dbReference>
<dbReference type="EMBL" id="JAJNOC010000001">
    <property type="protein sequence ID" value="MCD2515373.1"/>
    <property type="molecule type" value="Genomic_DNA"/>
</dbReference>
<accession>A0ABS8Q1G8</accession>
<evidence type="ECO:0000256" key="3">
    <source>
        <dbReference type="SAM" id="SignalP"/>
    </source>
</evidence>
<proteinExistence type="inferred from homology"/>
<organism evidence="5 6">
    <name type="scientific">Massilia phyllostachyos</name>
    <dbReference type="NCBI Taxonomy" id="2898585"/>
    <lineage>
        <taxon>Bacteria</taxon>
        <taxon>Pseudomonadati</taxon>
        <taxon>Pseudomonadota</taxon>
        <taxon>Betaproteobacteria</taxon>
        <taxon>Burkholderiales</taxon>
        <taxon>Oxalobacteraceae</taxon>
        <taxon>Telluria group</taxon>
        <taxon>Massilia</taxon>
    </lineage>
</organism>
<evidence type="ECO:0000313" key="6">
    <source>
        <dbReference type="Proteomes" id="UP001179361"/>
    </source>
</evidence>
<dbReference type="CDD" id="cd02968">
    <property type="entry name" value="SCO"/>
    <property type="match status" value="1"/>
</dbReference>
<keyword evidence="3" id="KW-0732">Signal</keyword>
<comment type="similarity">
    <text evidence="1">Belongs to the SCO1/2 family.</text>
</comment>
<keyword evidence="2" id="KW-0186">Copper</keyword>
<dbReference type="PROSITE" id="PS51257">
    <property type="entry name" value="PROKAR_LIPOPROTEIN"/>
    <property type="match status" value="1"/>
</dbReference>
<keyword evidence="6" id="KW-1185">Reference proteome</keyword>
<evidence type="ECO:0000259" key="4">
    <source>
        <dbReference type="PROSITE" id="PS51352"/>
    </source>
</evidence>
<dbReference type="Proteomes" id="UP001179361">
    <property type="component" value="Unassembled WGS sequence"/>
</dbReference>
<feature type="domain" description="Thioredoxin" evidence="4">
    <location>
        <begin position="38"/>
        <end position="201"/>
    </location>
</feature>
<evidence type="ECO:0000256" key="1">
    <source>
        <dbReference type="ARBA" id="ARBA00010996"/>
    </source>
</evidence>
<feature type="chain" id="PRO_5045291069" evidence="3">
    <location>
        <begin position="25"/>
        <end position="201"/>
    </location>
</feature>
<gene>
    <name evidence="5" type="ORF">LQ564_03495</name>
</gene>
<dbReference type="RefSeq" id="WP_231056682.1">
    <property type="nucleotide sequence ID" value="NZ_JAJNOC010000001.1"/>
</dbReference>
<dbReference type="PROSITE" id="PS51352">
    <property type="entry name" value="THIOREDOXIN_2"/>
    <property type="match status" value="1"/>
</dbReference>
<evidence type="ECO:0000256" key="2">
    <source>
        <dbReference type="ARBA" id="ARBA00023008"/>
    </source>
</evidence>
<reference evidence="5" key="1">
    <citation type="submission" date="2021-11" db="EMBL/GenBank/DDBJ databases">
        <title>The complete genome of Massilia sp sp. G4R7.</title>
        <authorList>
            <person name="Liu L."/>
            <person name="Yue J."/>
            <person name="Yuan J."/>
            <person name="Yang F."/>
            <person name="Li L."/>
        </authorList>
    </citation>
    <scope>NUCLEOTIDE SEQUENCE</scope>
    <source>
        <strain evidence="5">G4R7</strain>
    </source>
</reference>
<dbReference type="InterPro" id="IPR013766">
    <property type="entry name" value="Thioredoxin_domain"/>
</dbReference>
<protein>
    <submittedName>
        <fullName evidence="5">SCO family protein</fullName>
    </submittedName>
</protein>
<dbReference type="PANTHER" id="PTHR12151:SF25">
    <property type="entry name" value="LINALOOL DEHYDRATASE_ISOMERASE DOMAIN-CONTAINING PROTEIN"/>
    <property type="match status" value="1"/>
</dbReference>
<dbReference type="InterPro" id="IPR003782">
    <property type="entry name" value="SCO1/SenC"/>
</dbReference>
<dbReference type="SUPFAM" id="SSF52833">
    <property type="entry name" value="Thioredoxin-like"/>
    <property type="match status" value="1"/>
</dbReference>
<dbReference type="PANTHER" id="PTHR12151">
    <property type="entry name" value="ELECTRON TRANSPORT PROTIN SCO1/SENC FAMILY MEMBER"/>
    <property type="match status" value="1"/>
</dbReference>
<comment type="caution">
    <text evidence="5">The sequence shown here is derived from an EMBL/GenBank/DDBJ whole genome shotgun (WGS) entry which is preliminary data.</text>
</comment>
<feature type="signal peptide" evidence="3">
    <location>
        <begin position="1"/>
        <end position="24"/>
    </location>
</feature>